<dbReference type="EMBL" id="UINC01206894">
    <property type="protein sequence ID" value="SVE28738.1"/>
    <property type="molecule type" value="Genomic_DNA"/>
</dbReference>
<feature type="transmembrane region" description="Helical" evidence="6">
    <location>
        <begin position="49"/>
        <end position="74"/>
    </location>
</feature>
<keyword evidence="5 6" id="KW-0472">Membrane</keyword>
<accession>A0A383CAV0</accession>
<evidence type="ECO:0000256" key="2">
    <source>
        <dbReference type="ARBA" id="ARBA00022475"/>
    </source>
</evidence>
<feature type="transmembrane region" description="Helical" evidence="6">
    <location>
        <begin position="112"/>
        <end position="132"/>
    </location>
</feature>
<dbReference type="GO" id="GO:0009267">
    <property type="term" value="P:cellular response to starvation"/>
    <property type="evidence" value="ECO:0007669"/>
    <property type="project" value="InterPro"/>
</dbReference>
<evidence type="ECO:0000256" key="3">
    <source>
        <dbReference type="ARBA" id="ARBA00022692"/>
    </source>
</evidence>
<keyword evidence="4 6" id="KW-1133">Transmembrane helix</keyword>
<evidence type="ECO:0000256" key="5">
    <source>
        <dbReference type="ARBA" id="ARBA00023136"/>
    </source>
</evidence>
<dbReference type="PANTHER" id="PTHR30252">
    <property type="entry name" value="INNER MEMBRANE PEPTIDE TRANSPORTER"/>
    <property type="match status" value="1"/>
</dbReference>
<sequence>ILKEFGLAMKIKPLTNRYVATVIAIVPAILLAFWNVSDPGSGATRQAGWVLWPIFGASNQMLAALTLMVLSLYYWQKKKPILPLLIPMVFIMVVTFTVLVSNAINFYGHNGILFGLTILLMGLIIWMVFEGVNKVLEIRRTQ</sequence>
<name>A0A383CAV0_9ZZZZ</name>
<organism evidence="8">
    <name type="scientific">marine metagenome</name>
    <dbReference type="NCBI Taxonomy" id="408172"/>
    <lineage>
        <taxon>unclassified sequences</taxon>
        <taxon>metagenomes</taxon>
        <taxon>ecological metagenomes</taxon>
    </lineage>
</organism>
<feature type="domain" description="CstA N-terminal" evidence="7">
    <location>
        <begin position="11"/>
        <end position="97"/>
    </location>
</feature>
<dbReference type="PANTHER" id="PTHR30252:SF0">
    <property type="entry name" value="PEPTIDE TRANSPORTER CSTA"/>
    <property type="match status" value="1"/>
</dbReference>
<keyword evidence="3 6" id="KW-0812">Transmembrane</keyword>
<evidence type="ECO:0000259" key="7">
    <source>
        <dbReference type="Pfam" id="PF02554"/>
    </source>
</evidence>
<dbReference type="Pfam" id="PF02554">
    <property type="entry name" value="CstA"/>
    <property type="match status" value="1"/>
</dbReference>
<feature type="transmembrane region" description="Helical" evidence="6">
    <location>
        <begin position="18"/>
        <end position="37"/>
    </location>
</feature>
<dbReference type="AlphaFoldDB" id="A0A383CAV0"/>
<feature type="transmembrane region" description="Helical" evidence="6">
    <location>
        <begin position="81"/>
        <end position="100"/>
    </location>
</feature>
<evidence type="ECO:0000256" key="4">
    <source>
        <dbReference type="ARBA" id="ARBA00022989"/>
    </source>
</evidence>
<evidence type="ECO:0000256" key="1">
    <source>
        <dbReference type="ARBA" id="ARBA00004651"/>
    </source>
</evidence>
<evidence type="ECO:0000256" key="6">
    <source>
        <dbReference type="SAM" id="Phobius"/>
    </source>
</evidence>
<evidence type="ECO:0000313" key="8">
    <source>
        <dbReference type="EMBL" id="SVE28738.1"/>
    </source>
</evidence>
<gene>
    <name evidence="8" type="ORF">METZ01_LOCUS481592</name>
</gene>
<dbReference type="InterPro" id="IPR003706">
    <property type="entry name" value="CstA_N"/>
</dbReference>
<dbReference type="InterPro" id="IPR051605">
    <property type="entry name" value="CstA"/>
</dbReference>
<comment type="subcellular location">
    <subcellularLocation>
        <location evidence="1">Cell membrane</location>
        <topology evidence="1">Multi-pass membrane protein</topology>
    </subcellularLocation>
</comment>
<dbReference type="GO" id="GO:0005886">
    <property type="term" value="C:plasma membrane"/>
    <property type="evidence" value="ECO:0007669"/>
    <property type="project" value="UniProtKB-SubCell"/>
</dbReference>
<feature type="non-terminal residue" evidence="8">
    <location>
        <position position="1"/>
    </location>
</feature>
<protein>
    <recommendedName>
        <fullName evidence="7">CstA N-terminal domain-containing protein</fullName>
    </recommendedName>
</protein>
<keyword evidence="2" id="KW-1003">Cell membrane</keyword>
<reference evidence="8" key="1">
    <citation type="submission" date="2018-05" db="EMBL/GenBank/DDBJ databases">
        <authorList>
            <person name="Lanie J.A."/>
            <person name="Ng W.-L."/>
            <person name="Kazmierczak K.M."/>
            <person name="Andrzejewski T.M."/>
            <person name="Davidsen T.M."/>
            <person name="Wayne K.J."/>
            <person name="Tettelin H."/>
            <person name="Glass J.I."/>
            <person name="Rusch D."/>
            <person name="Podicherti R."/>
            <person name="Tsui H.-C.T."/>
            <person name="Winkler M.E."/>
        </authorList>
    </citation>
    <scope>NUCLEOTIDE SEQUENCE</scope>
</reference>
<proteinExistence type="predicted"/>